<dbReference type="SMART" id="SM00499">
    <property type="entry name" value="AAI"/>
    <property type="match status" value="1"/>
</dbReference>
<protein>
    <recommendedName>
        <fullName evidence="2">Non-specific lipid-transfer protein</fullName>
    </recommendedName>
</protein>
<dbReference type="InterPro" id="IPR000528">
    <property type="entry name" value="Plant_nsLTP"/>
</dbReference>
<comment type="similarity">
    <text evidence="1 2">Belongs to the plant LTP family.</text>
</comment>
<dbReference type="Pfam" id="PF00234">
    <property type="entry name" value="Tryp_alpha_amyl"/>
    <property type="match status" value="1"/>
</dbReference>
<name>A0A6P8EIS4_PUNGR</name>
<dbReference type="PANTHER" id="PTHR33076">
    <property type="entry name" value="NON-SPECIFIC LIPID-TRANSFER PROTEIN 2-RELATED"/>
    <property type="match status" value="1"/>
</dbReference>
<dbReference type="CDD" id="cd01960">
    <property type="entry name" value="nsLTP1"/>
    <property type="match status" value="1"/>
</dbReference>
<organism evidence="5 6">
    <name type="scientific">Punica granatum</name>
    <name type="common">Pomegranate</name>
    <dbReference type="NCBI Taxonomy" id="22663"/>
    <lineage>
        <taxon>Eukaryota</taxon>
        <taxon>Viridiplantae</taxon>
        <taxon>Streptophyta</taxon>
        <taxon>Embryophyta</taxon>
        <taxon>Tracheophyta</taxon>
        <taxon>Spermatophyta</taxon>
        <taxon>Magnoliopsida</taxon>
        <taxon>eudicotyledons</taxon>
        <taxon>Gunneridae</taxon>
        <taxon>Pentapetalae</taxon>
        <taxon>rosids</taxon>
        <taxon>malvids</taxon>
        <taxon>Myrtales</taxon>
        <taxon>Lythraceae</taxon>
        <taxon>Punica</taxon>
    </lineage>
</organism>
<sequence>MKSLIVPILLLALSLLFVLGQADLPCQTVRQKVTACAMFATGRAPKPSQACCAGVKQIAQSVRSANDKRAICRCLKDGVKSFPGLQDQLLGQIPAACRVRVGFPISMNTNCNAIH</sequence>
<dbReference type="OrthoDB" id="1917968at2759"/>
<dbReference type="PROSITE" id="PS00597">
    <property type="entry name" value="PLANT_LTP"/>
    <property type="match status" value="1"/>
</dbReference>
<reference evidence="6" key="2">
    <citation type="submission" date="2025-08" db="UniProtKB">
        <authorList>
            <consortium name="RefSeq"/>
        </authorList>
    </citation>
    <scope>IDENTIFICATION</scope>
    <source>
        <tissue evidence="6">Leaf</tissue>
    </source>
</reference>
<comment type="function">
    <text evidence="2">Plant non-specific lipid-transfer proteins transfer phospholipids as well as galactolipids across membranes. May play a role in wax or cutin deposition in the cell walls of expanding epidermal cells and certain secretory tissues.</text>
</comment>
<dbReference type="AlphaFoldDB" id="A0A6P8EIS4"/>
<evidence type="ECO:0000313" key="5">
    <source>
        <dbReference type="Proteomes" id="UP000515151"/>
    </source>
</evidence>
<reference evidence="5" key="1">
    <citation type="journal article" date="2020" name="Plant Biotechnol. J.">
        <title>The pomegranate (Punica granatum L.) draft genome dissects genetic divergence between soft- and hard-seeded cultivars.</title>
        <authorList>
            <person name="Luo X."/>
            <person name="Li H."/>
            <person name="Wu Z."/>
            <person name="Yao W."/>
            <person name="Zhao P."/>
            <person name="Cao D."/>
            <person name="Yu H."/>
            <person name="Li K."/>
            <person name="Poudel K."/>
            <person name="Zhao D."/>
            <person name="Zhang F."/>
            <person name="Xia X."/>
            <person name="Chen L."/>
            <person name="Wang Q."/>
            <person name="Jing D."/>
            <person name="Cao S."/>
        </authorList>
    </citation>
    <scope>NUCLEOTIDE SEQUENCE [LARGE SCALE GENOMIC DNA]</scope>
    <source>
        <strain evidence="5">cv. Tunisia</strain>
    </source>
</reference>
<keyword evidence="2" id="KW-0446">Lipid-binding</keyword>
<dbReference type="GO" id="GO:0008289">
    <property type="term" value="F:lipid binding"/>
    <property type="evidence" value="ECO:0007669"/>
    <property type="project" value="UniProtKB-KW"/>
</dbReference>
<keyword evidence="2" id="KW-0813">Transport</keyword>
<gene>
    <name evidence="6" type="primary">LOC116214945</name>
</gene>
<evidence type="ECO:0000256" key="3">
    <source>
        <dbReference type="SAM" id="SignalP"/>
    </source>
</evidence>
<feature type="signal peptide" evidence="3">
    <location>
        <begin position="1"/>
        <end position="22"/>
    </location>
</feature>
<feature type="chain" id="PRO_5027702653" description="Non-specific lipid-transfer protein" evidence="3">
    <location>
        <begin position="23"/>
        <end position="115"/>
    </location>
</feature>
<dbReference type="SUPFAM" id="SSF47699">
    <property type="entry name" value="Bifunctional inhibitor/lipid-transfer protein/seed storage 2S albumin"/>
    <property type="match status" value="1"/>
</dbReference>
<feature type="domain" description="Bifunctional inhibitor/plant lipid transfer protein/seed storage helical" evidence="4">
    <location>
        <begin position="26"/>
        <end position="111"/>
    </location>
</feature>
<evidence type="ECO:0000256" key="1">
    <source>
        <dbReference type="ARBA" id="ARBA00009748"/>
    </source>
</evidence>
<dbReference type="PRINTS" id="PR00382">
    <property type="entry name" value="LIPIDTRNSFER"/>
</dbReference>
<dbReference type="GO" id="GO:0006869">
    <property type="term" value="P:lipid transport"/>
    <property type="evidence" value="ECO:0007669"/>
    <property type="project" value="InterPro"/>
</dbReference>
<dbReference type="Gene3D" id="1.10.110.10">
    <property type="entry name" value="Plant lipid-transfer and hydrophobic proteins"/>
    <property type="match status" value="1"/>
</dbReference>
<evidence type="ECO:0000256" key="2">
    <source>
        <dbReference type="RuleBase" id="RU000628"/>
    </source>
</evidence>
<dbReference type="InterPro" id="IPR036312">
    <property type="entry name" value="Bifun_inhib/LTP/seed_sf"/>
</dbReference>
<dbReference type="GeneID" id="116214945"/>
<accession>A0A6P8EIS4</accession>
<dbReference type="Proteomes" id="UP000515151">
    <property type="component" value="Chromosome 7"/>
</dbReference>
<keyword evidence="3" id="KW-0732">Signal</keyword>
<dbReference type="InterPro" id="IPR016140">
    <property type="entry name" value="Bifunc_inhib/LTP/seed_store"/>
</dbReference>
<evidence type="ECO:0000313" key="6">
    <source>
        <dbReference type="RefSeq" id="XP_031406329.1"/>
    </source>
</evidence>
<dbReference type="RefSeq" id="XP_031406329.1">
    <property type="nucleotide sequence ID" value="XM_031550469.1"/>
</dbReference>
<evidence type="ECO:0000259" key="4">
    <source>
        <dbReference type="SMART" id="SM00499"/>
    </source>
</evidence>
<proteinExistence type="inferred from homology"/>
<keyword evidence="5" id="KW-1185">Reference proteome</keyword>